<dbReference type="InterPro" id="IPR014718">
    <property type="entry name" value="GH-type_carb-bd"/>
</dbReference>
<accession>A0ABN0RMY9</accession>
<comment type="catalytic activity">
    <reaction evidence="1 11">
        <text>alpha-D-glucose = beta-D-glucose</text>
        <dbReference type="Rhea" id="RHEA:10264"/>
        <dbReference type="ChEBI" id="CHEBI:15903"/>
        <dbReference type="ChEBI" id="CHEBI:17925"/>
        <dbReference type="EC" id="5.1.3.3"/>
    </reaction>
</comment>
<comment type="similarity">
    <text evidence="4 11">Belongs to the aldose epimerase family.</text>
</comment>
<keyword evidence="9 11" id="KW-0413">Isomerase</keyword>
<dbReference type="CDD" id="cd09019">
    <property type="entry name" value="galactose_mutarotase_like"/>
    <property type="match status" value="1"/>
</dbReference>
<evidence type="ECO:0000313" key="13">
    <source>
        <dbReference type="Proteomes" id="UP000019275"/>
    </source>
</evidence>
<name>A0ABN0RMY9_9FLAO</name>
<dbReference type="EC" id="5.1.3.3" evidence="6 11"/>
<evidence type="ECO:0000256" key="10">
    <source>
        <dbReference type="ARBA" id="ARBA00023277"/>
    </source>
</evidence>
<dbReference type="InterPro" id="IPR018052">
    <property type="entry name" value="Ald1_epimerase_CS"/>
</dbReference>
<evidence type="ECO:0000256" key="8">
    <source>
        <dbReference type="ARBA" id="ARBA00022837"/>
    </source>
</evidence>
<dbReference type="EMBL" id="ARZX01000012">
    <property type="protein sequence ID" value="EWH13304.1"/>
    <property type="molecule type" value="Genomic_DNA"/>
</dbReference>
<evidence type="ECO:0000256" key="7">
    <source>
        <dbReference type="ARBA" id="ARBA00014165"/>
    </source>
</evidence>
<dbReference type="PANTHER" id="PTHR10091">
    <property type="entry name" value="ALDOSE-1-EPIMERASE"/>
    <property type="match status" value="1"/>
</dbReference>
<dbReference type="InterPro" id="IPR047215">
    <property type="entry name" value="Galactose_mutarotase-like"/>
</dbReference>
<protein>
    <recommendedName>
        <fullName evidence="7 11">Aldose 1-epimerase</fullName>
        <ecNumber evidence="6 11">5.1.3.3</ecNumber>
    </recommendedName>
</protein>
<dbReference type="PROSITE" id="PS00545">
    <property type="entry name" value="ALDOSE_1_EPIMERASE"/>
    <property type="match status" value="1"/>
</dbReference>
<evidence type="ECO:0000256" key="6">
    <source>
        <dbReference type="ARBA" id="ARBA00013185"/>
    </source>
</evidence>
<comment type="pathway">
    <text evidence="3 11">Carbohydrate metabolism; hexose metabolism.</text>
</comment>
<dbReference type="PIRSF" id="PIRSF005096">
    <property type="entry name" value="GALM"/>
    <property type="match status" value="1"/>
</dbReference>
<sequence length="353" mass="39168">MAPQLLNPKDFEALINGKRVALYTLKNAQGSIAQITNYGGTLASLWVKDKNNDFKDVVLGYKSLHEYQTNPNAYFGSIVGRYANRIAKGKFTLDNKTYNLAVNNGENHLHGGTTGFDAVVWDAKQPTGDTLELTYVSADMEEGYPGNLAVKVQYHLTDKNAIKIKYWAITDKITVVNLTNHSYFNLKGEGNGDILDHKLQINASSFTSVDTTCIPTGELTAVNDTPLDFRKEKTIGKDINADYEQLIIGNGYDHNYVIDQNTTLNLAATATEPSTGITMDVYTTEPGVQLYTGNFISDKLVGKSGKKYHPRAAFCLETQHYPDSPNKPQFPTVVLRPKEEYHSVTLYKFSVAK</sequence>
<keyword evidence="10 11" id="KW-0119">Carbohydrate metabolism</keyword>
<evidence type="ECO:0000256" key="9">
    <source>
        <dbReference type="ARBA" id="ARBA00023235"/>
    </source>
</evidence>
<dbReference type="PANTHER" id="PTHR10091:SF0">
    <property type="entry name" value="GALACTOSE MUTAROTASE"/>
    <property type="match status" value="1"/>
</dbReference>
<dbReference type="InterPro" id="IPR008183">
    <property type="entry name" value="Aldose_1/G6P_1-epimerase"/>
</dbReference>
<dbReference type="Pfam" id="PF01263">
    <property type="entry name" value="Aldose_epim"/>
    <property type="match status" value="1"/>
</dbReference>
<dbReference type="Proteomes" id="UP000019275">
    <property type="component" value="Unassembled WGS sequence"/>
</dbReference>
<dbReference type="RefSeq" id="WP_034645608.1">
    <property type="nucleotide sequence ID" value="NZ_ARZX01000012.1"/>
</dbReference>
<evidence type="ECO:0000256" key="4">
    <source>
        <dbReference type="ARBA" id="ARBA00006206"/>
    </source>
</evidence>
<dbReference type="NCBIfam" id="NF008277">
    <property type="entry name" value="PRK11055.1"/>
    <property type="match status" value="1"/>
</dbReference>
<proteinExistence type="inferred from homology"/>
<dbReference type="SUPFAM" id="SSF74650">
    <property type="entry name" value="Galactose mutarotase-like"/>
    <property type="match status" value="1"/>
</dbReference>
<evidence type="ECO:0000256" key="11">
    <source>
        <dbReference type="PIRNR" id="PIRNR005096"/>
    </source>
</evidence>
<organism evidence="12 13">
    <name type="scientific">Cellulophaga geojensis KL-A</name>
    <dbReference type="NCBI Taxonomy" id="1328323"/>
    <lineage>
        <taxon>Bacteria</taxon>
        <taxon>Pseudomonadati</taxon>
        <taxon>Bacteroidota</taxon>
        <taxon>Flavobacteriia</taxon>
        <taxon>Flavobacteriales</taxon>
        <taxon>Flavobacteriaceae</taxon>
        <taxon>Cellulophaga</taxon>
    </lineage>
</organism>
<evidence type="ECO:0000256" key="1">
    <source>
        <dbReference type="ARBA" id="ARBA00001614"/>
    </source>
</evidence>
<keyword evidence="13" id="KW-1185">Reference proteome</keyword>
<evidence type="ECO:0000256" key="3">
    <source>
        <dbReference type="ARBA" id="ARBA00005028"/>
    </source>
</evidence>
<dbReference type="Gene3D" id="2.70.98.10">
    <property type="match status" value="1"/>
</dbReference>
<reference evidence="12 13" key="1">
    <citation type="journal article" date="2014" name="Genome Announc.">
        <title>Draft Genome Sequence of the Carrageenan-Degrading Bacterium Cellulophaga sp. Strain KL-A, Isolated from Decaying Marine Algae.</title>
        <authorList>
            <person name="Shan D."/>
            <person name="Ying J."/>
            <person name="Li X."/>
            <person name="Gao Z."/>
            <person name="Wei G."/>
            <person name="Shao Z."/>
        </authorList>
    </citation>
    <scope>NUCLEOTIDE SEQUENCE [LARGE SCALE GENOMIC DNA]</scope>
    <source>
        <strain evidence="12 13">KL-A</strain>
    </source>
</reference>
<dbReference type="InterPro" id="IPR015443">
    <property type="entry name" value="Aldose_1-epimerase"/>
</dbReference>
<evidence type="ECO:0000256" key="5">
    <source>
        <dbReference type="ARBA" id="ARBA00011245"/>
    </source>
</evidence>
<evidence type="ECO:0000313" key="12">
    <source>
        <dbReference type="EMBL" id="EWH13304.1"/>
    </source>
</evidence>
<comment type="caution">
    <text evidence="12">The sequence shown here is derived from an EMBL/GenBank/DDBJ whole genome shotgun (WGS) entry which is preliminary data.</text>
</comment>
<gene>
    <name evidence="12" type="ORF">KLA_10283</name>
</gene>
<keyword evidence="8" id="KW-0106">Calcium</keyword>
<evidence type="ECO:0000256" key="2">
    <source>
        <dbReference type="ARBA" id="ARBA00001913"/>
    </source>
</evidence>
<comment type="subunit">
    <text evidence="5">Monomer.</text>
</comment>
<dbReference type="InterPro" id="IPR011013">
    <property type="entry name" value="Gal_mutarotase_sf_dom"/>
</dbReference>
<comment type="cofactor">
    <cofactor evidence="2">
        <name>Ca(2+)</name>
        <dbReference type="ChEBI" id="CHEBI:29108"/>
    </cofactor>
</comment>